<comment type="caution">
    <text evidence="1">The sequence shown here is derived from an EMBL/GenBank/DDBJ whole genome shotgun (WGS) entry which is preliminary data.</text>
</comment>
<proteinExistence type="predicted"/>
<evidence type="ECO:0000313" key="1">
    <source>
        <dbReference type="EMBL" id="KAH6945835.1"/>
    </source>
</evidence>
<organism evidence="1 2">
    <name type="scientific">Hyalomma asiaticum</name>
    <name type="common">Tick</name>
    <dbReference type="NCBI Taxonomy" id="266040"/>
    <lineage>
        <taxon>Eukaryota</taxon>
        <taxon>Metazoa</taxon>
        <taxon>Ecdysozoa</taxon>
        <taxon>Arthropoda</taxon>
        <taxon>Chelicerata</taxon>
        <taxon>Arachnida</taxon>
        <taxon>Acari</taxon>
        <taxon>Parasitiformes</taxon>
        <taxon>Ixodida</taxon>
        <taxon>Ixodoidea</taxon>
        <taxon>Ixodidae</taxon>
        <taxon>Hyalomminae</taxon>
        <taxon>Hyalomma</taxon>
    </lineage>
</organism>
<dbReference type="Proteomes" id="UP000821845">
    <property type="component" value="Chromosome 1"/>
</dbReference>
<reference evidence="1" key="1">
    <citation type="submission" date="2020-05" db="EMBL/GenBank/DDBJ databases">
        <title>Large-scale comparative analyses of tick genomes elucidate their genetic diversity and vector capacities.</title>
        <authorList>
            <person name="Jia N."/>
            <person name="Wang J."/>
            <person name="Shi W."/>
            <person name="Du L."/>
            <person name="Sun Y."/>
            <person name="Zhan W."/>
            <person name="Jiang J."/>
            <person name="Wang Q."/>
            <person name="Zhang B."/>
            <person name="Ji P."/>
            <person name="Sakyi L.B."/>
            <person name="Cui X."/>
            <person name="Yuan T."/>
            <person name="Jiang B."/>
            <person name="Yang W."/>
            <person name="Lam T.T.-Y."/>
            <person name="Chang Q."/>
            <person name="Ding S."/>
            <person name="Wang X."/>
            <person name="Zhu J."/>
            <person name="Ruan X."/>
            <person name="Zhao L."/>
            <person name="Wei J."/>
            <person name="Que T."/>
            <person name="Du C."/>
            <person name="Cheng J."/>
            <person name="Dai P."/>
            <person name="Han X."/>
            <person name="Huang E."/>
            <person name="Gao Y."/>
            <person name="Liu J."/>
            <person name="Shao H."/>
            <person name="Ye R."/>
            <person name="Li L."/>
            <person name="Wei W."/>
            <person name="Wang X."/>
            <person name="Wang C."/>
            <person name="Yang T."/>
            <person name="Huo Q."/>
            <person name="Li W."/>
            <person name="Guo W."/>
            <person name="Chen H."/>
            <person name="Zhou L."/>
            <person name="Ni X."/>
            <person name="Tian J."/>
            <person name="Zhou Y."/>
            <person name="Sheng Y."/>
            <person name="Liu T."/>
            <person name="Pan Y."/>
            <person name="Xia L."/>
            <person name="Li J."/>
            <person name="Zhao F."/>
            <person name="Cao W."/>
        </authorList>
    </citation>
    <scope>NUCLEOTIDE SEQUENCE</scope>
    <source>
        <strain evidence="1">Hyas-2018</strain>
    </source>
</reference>
<evidence type="ECO:0000313" key="2">
    <source>
        <dbReference type="Proteomes" id="UP000821845"/>
    </source>
</evidence>
<dbReference type="EMBL" id="CM023481">
    <property type="protein sequence ID" value="KAH6945835.1"/>
    <property type="molecule type" value="Genomic_DNA"/>
</dbReference>
<accession>A0ACB7TFY8</accession>
<sequence>MTDPEKQGEAIHIHWLAFNVTNDTERRAFSEFGEVMGIFSDKEKATGFEPAYSTSRVIRLLLRDCVSPGRMPHRMRFSGGTVLVVVPGHAPICLRSHTTGKISRECRVPCCTECRAFGHEQMDSPSLFQNI</sequence>
<keyword evidence="2" id="KW-1185">Reference proteome</keyword>
<protein>
    <submittedName>
        <fullName evidence="1">Uncharacterized protein</fullName>
    </submittedName>
</protein>
<gene>
    <name evidence="1" type="ORF">HPB50_010134</name>
</gene>
<name>A0ACB7TFY8_HYAAI</name>